<dbReference type="GO" id="GO:0044774">
    <property type="term" value="P:mitotic DNA integrity checkpoint signaling"/>
    <property type="evidence" value="ECO:0007669"/>
    <property type="project" value="TreeGrafter"/>
</dbReference>
<dbReference type="Proteomes" id="UP000053676">
    <property type="component" value="Unassembled WGS sequence"/>
</dbReference>
<dbReference type="GO" id="GO:0015074">
    <property type="term" value="P:DNA integration"/>
    <property type="evidence" value="ECO:0007669"/>
    <property type="project" value="TreeGrafter"/>
</dbReference>
<keyword evidence="3" id="KW-1185">Reference proteome</keyword>
<dbReference type="Gene3D" id="1.10.10.1450">
    <property type="match status" value="1"/>
</dbReference>
<dbReference type="GO" id="GO:0003697">
    <property type="term" value="F:single-stranded DNA binding"/>
    <property type="evidence" value="ECO:0007669"/>
    <property type="project" value="TreeGrafter"/>
</dbReference>
<dbReference type="InterPro" id="IPR041426">
    <property type="entry name" value="Mos1_HTH"/>
</dbReference>
<dbReference type="InterPro" id="IPR052709">
    <property type="entry name" value="Transposase-MT_Hybrid"/>
</dbReference>
<proteinExistence type="predicted"/>
<dbReference type="PANTHER" id="PTHR46060:SF2">
    <property type="entry name" value="HISTONE-LYSINE N-METHYLTRANSFERASE SETMAR"/>
    <property type="match status" value="1"/>
</dbReference>
<accession>W2SNX1</accession>
<evidence type="ECO:0000313" key="3">
    <source>
        <dbReference type="Proteomes" id="UP000053676"/>
    </source>
</evidence>
<dbReference type="GO" id="GO:0000729">
    <property type="term" value="P:DNA double-strand break processing"/>
    <property type="evidence" value="ECO:0007669"/>
    <property type="project" value="TreeGrafter"/>
</dbReference>
<dbReference type="OMA" id="HRMLIEV"/>
<dbReference type="GO" id="GO:0044547">
    <property type="term" value="F:DNA topoisomerase binding"/>
    <property type="evidence" value="ECO:0007669"/>
    <property type="project" value="TreeGrafter"/>
</dbReference>
<dbReference type="KEGG" id="nai:NECAME_04675"/>
<dbReference type="GO" id="GO:0042800">
    <property type="term" value="F:histone H3K4 methyltransferase activity"/>
    <property type="evidence" value="ECO:0007669"/>
    <property type="project" value="TreeGrafter"/>
</dbReference>
<reference evidence="3" key="1">
    <citation type="journal article" date="2014" name="Nat. Genet.">
        <title>Genome of the human hookworm Necator americanus.</title>
        <authorList>
            <person name="Tang Y.T."/>
            <person name="Gao X."/>
            <person name="Rosa B.A."/>
            <person name="Abubucker S."/>
            <person name="Hallsworth-Pepin K."/>
            <person name="Martin J."/>
            <person name="Tyagi R."/>
            <person name="Heizer E."/>
            <person name="Zhang X."/>
            <person name="Bhonagiri-Palsikar V."/>
            <person name="Minx P."/>
            <person name="Warren W.C."/>
            <person name="Wang Q."/>
            <person name="Zhan B."/>
            <person name="Hotez P.J."/>
            <person name="Sternberg P.W."/>
            <person name="Dougall A."/>
            <person name="Gaze S.T."/>
            <person name="Mulvenna J."/>
            <person name="Sotillo J."/>
            <person name="Ranganathan S."/>
            <person name="Rabelo E.M."/>
            <person name="Wilson R.K."/>
            <person name="Felgner P.L."/>
            <person name="Bethony J."/>
            <person name="Hawdon J.M."/>
            <person name="Gasser R.B."/>
            <person name="Loukas A."/>
            <person name="Mitreva M."/>
        </authorList>
    </citation>
    <scope>NUCLEOTIDE SEQUENCE [LARGE SCALE GENOMIC DNA]</scope>
</reference>
<dbReference type="STRING" id="51031.W2SNX1"/>
<dbReference type="EMBL" id="KI668634">
    <property type="protein sequence ID" value="ETN71379.1"/>
    <property type="molecule type" value="Genomic_DNA"/>
</dbReference>
<organism evidence="2 3">
    <name type="scientific">Necator americanus</name>
    <name type="common">Human hookworm</name>
    <dbReference type="NCBI Taxonomy" id="51031"/>
    <lineage>
        <taxon>Eukaryota</taxon>
        <taxon>Metazoa</taxon>
        <taxon>Ecdysozoa</taxon>
        <taxon>Nematoda</taxon>
        <taxon>Chromadorea</taxon>
        <taxon>Rhabditida</taxon>
        <taxon>Rhabditina</taxon>
        <taxon>Rhabditomorpha</taxon>
        <taxon>Strongyloidea</taxon>
        <taxon>Ancylostomatidae</taxon>
        <taxon>Bunostominae</taxon>
        <taxon>Necator</taxon>
    </lineage>
</organism>
<protein>
    <recommendedName>
        <fullName evidence="1">Mos1 transposase HTH domain-containing protein</fullName>
    </recommendedName>
</protein>
<evidence type="ECO:0000259" key="1">
    <source>
        <dbReference type="Pfam" id="PF17906"/>
    </source>
</evidence>
<gene>
    <name evidence="2" type="ORF">NECAME_04675</name>
</gene>
<feature type="domain" description="Mos1 transposase HTH" evidence="1">
    <location>
        <begin position="7"/>
        <end position="55"/>
    </location>
</feature>
<dbReference type="GO" id="GO:0035861">
    <property type="term" value="C:site of double-strand break"/>
    <property type="evidence" value="ECO:0007669"/>
    <property type="project" value="TreeGrafter"/>
</dbReference>
<dbReference type="GO" id="GO:0003690">
    <property type="term" value="F:double-stranded DNA binding"/>
    <property type="evidence" value="ECO:0007669"/>
    <property type="project" value="TreeGrafter"/>
</dbReference>
<dbReference type="GO" id="GO:0006303">
    <property type="term" value="P:double-strand break repair via nonhomologous end joining"/>
    <property type="evidence" value="ECO:0007669"/>
    <property type="project" value="TreeGrafter"/>
</dbReference>
<dbReference type="GO" id="GO:0031297">
    <property type="term" value="P:replication fork processing"/>
    <property type="evidence" value="ECO:0007669"/>
    <property type="project" value="TreeGrafter"/>
</dbReference>
<dbReference type="GO" id="GO:0046975">
    <property type="term" value="F:histone H3K36 methyltransferase activity"/>
    <property type="evidence" value="ECO:0007669"/>
    <property type="project" value="TreeGrafter"/>
</dbReference>
<dbReference type="OrthoDB" id="616263at2759"/>
<dbReference type="GO" id="GO:0000014">
    <property type="term" value="F:single-stranded DNA endodeoxyribonuclease activity"/>
    <property type="evidence" value="ECO:0007669"/>
    <property type="project" value="TreeGrafter"/>
</dbReference>
<name>W2SNX1_NECAM</name>
<dbReference type="PANTHER" id="PTHR46060">
    <property type="entry name" value="MARINER MOS1 TRANSPOSASE-LIKE PROTEIN"/>
    <property type="match status" value="1"/>
</dbReference>
<sequence>MFSEHFTHIRHVLLYEFESGHPVAEARRNLSQIFGTEAPSEQSARAWFQRFKAGDKKLEDEFRSCRPTAVLFDELKNLAEQHPYEEN</sequence>
<evidence type="ECO:0000313" key="2">
    <source>
        <dbReference type="EMBL" id="ETN71379.1"/>
    </source>
</evidence>
<dbReference type="GO" id="GO:0000793">
    <property type="term" value="C:condensed chromosome"/>
    <property type="evidence" value="ECO:0007669"/>
    <property type="project" value="TreeGrafter"/>
</dbReference>
<dbReference type="AlphaFoldDB" id="W2SNX1"/>
<dbReference type="GO" id="GO:0005634">
    <property type="term" value="C:nucleus"/>
    <property type="evidence" value="ECO:0007669"/>
    <property type="project" value="TreeGrafter"/>
</dbReference>
<dbReference type="Pfam" id="PF17906">
    <property type="entry name" value="HTH_48"/>
    <property type="match status" value="1"/>
</dbReference>